<dbReference type="Proteomes" id="UP000006069">
    <property type="component" value="Unassembled WGS sequence"/>
</dbReference>
<dbReference type="AlphaFoldDB" id="K0ZBJ8"/>
<sequence>MELVDCHTHTIYSDGGSTLDENIAAAEARGLTTIACTDHFAHPAFMDCAVDESRIAELGSRIEQARLSHPNIDIVFGWEADWYEGCERDIPLFKAGATFLLGSVHYLGEFAIDWSEDMRIWDAEGADEVWRRYAQAWCRACFCPVGFDSMAHPDLPRLFENEGYAPSLDLGPLWDDMAEAAHESHVRIELSTAGLRKSVRDFYPAFELLKRFRTAGVPLTVGSDAHSSKDIGYGINEAYACARRAGYASIDVPTSSGEWRRVAL</sequence>
<accession>K0ZBJ8</accession>
<evidence type="ECO:0000256" key="3">
    <source>
        <dbReference type="ARBA" id="ARBA00013085"/>
    </source>
</evidence>
<dbReference type="PANTHER" id="PTHR21039">
    <property type="entry name" value="HISTIDINOL PHOSPHATASE-RELATED"/>
    <property type="match status" value="1"/>
</dbReference>
<evidence type="ECO:0000256" key="4">
    <source>
        <dbReference type="ARBA" id="ARBA00022605"/>
    </source>
</evidence>
<evidence type="ECO:0000259" key="9">
    <source>
        <dbReference type="SMART" id="SM00481"/>
    </source>
</evidence>
<keyword evidence="5 8" id="KW-0378">Hydrolase</keyword>
<dbReference type="SUPFAM" id="SSF89550">
    <property type="entry name" value="PHP domain-like"/>
    <property type="match status" value="1"/>
</dbReference>
<dbReference type="HOGENOM" id="CLU_054611_2_0_11"/>
<dbReference type="EMBL" id="ADMD01000001">
    <property type="protein sequence ID" value="EJZ84840.1"/>
    <property type="molecule type" value="Genomic_DNA"/>
</dbReference>
<evidence type="ECO:0000256" key="6">
    <source>
        <dbReference type="ARBA" id="ARBA00023102"/>
    </source>
</evidence>
<comment type="similarity">
    <text evidence="2 8">Belongs to the PHP hydrolase family. HisK subfamily.</text>
</comment>
<comment type="catalytic activity">
    <reaction evidence="7 8">
        <text>L-histidinol phosphate + H2O = L-histidinol + phosphate</text>
        <dbReference type="Rhea" id="RHEA:14465"/>
        <dbReference type="ChEBI" id="CHEBI:15377"/>
        <dbReference type="ChEBI" id="CHEBI:43474"/>
        <dbReference type="ChEBI" id="CHEBI:57699"/>
        <dbReference type="ChEBI" id="CHEBI:57980"/>
        <dbReference type="EC" id="3.1.3.15"/>
    </reaction>
</comment>
<evidence type="ECO:0000313" key="10">
    <source>
        <dbReference type="EMBL" id="EJZ84840.1"/>
    </source>
</evidence>
<name>K0ZBJ8_9ACTN</name>
<protein>
    <recommendedName>
        <fullName evidence="3 8">Histidinol-phosphatase</fullName>
        <shortName evidence="8">HolPase</shortName>
        <ecNumber evidence="3 8">3.1.3.15</ecNumber>
    </recommendedName>
</protein>
<dbReference type="InterPro" id="IPR016195">
    <property type="entry name" value="Pol/histidinol_Pase-like"/>
</dbReference>
<proteinExistence type="inferred from homology"/>
<dbReference type="GO" id="GO:0000105">
    <property type="term" value="P:L-histidine biosynthetic process"/>
    <property type="evidence" value="ECO:0007669"/>
    <property type="project" value="UniProtKB-UniRule"/>
</dbReference>
<dbReference type="Gene3D" id="3.20.20.140">
    <property type="entry name" value="Metal-dependent hydrolases"/>
    <property type="match status" value="1"/>
</dbReference>
<evidence type="ECO:0000256" key="8">
    <source>
        <dbReference type="RuleBase" id="RU366003"/>
    </source>
</evidence>
<evidence type="ECO:0000256" key="5">
    <source>
        <dbReference type="ARBA" id="ARBA00022801"/>
    </source>
</evidence>
<dbReference type="PATRIC" id="fig|742818.3.peg.495"/>
<evidence type="ECO:0000256" key="7">
    <source>
        <dbReference type="ARBA" id="ARBA00049158"/>
    </source>
</evidence>
<evidence type="ECO:0000256" key="1">
    <source>
        <dbReference type="ARBA" id="ARBA00004970"/>
    </source>
</evidence>
<dbReference type="InParanoid" id="K0ZBJ8"/>
<comment type="caution">
    <text evidence="10">The sequence shown here is derived from an EMBL/GenBank/DDBJ whole genome shotgun (WGS) entry which is preliminary data.</text>
</comment>
<dbReference type="GO" id="GO:0004401">
    <property type="term" value="F:histidinol-phosphatase activity"/>
    <property type="evidence" value="ECO:0007669"/>
    <property type="project" value="UniProtKB-UniRule"/>
</dbReference>
<dbReference type="InterPro" id="IPR004013">
    <property type="entry name" value="PHP_dom"/>
</dbReference>
<dbReference type="GO" id="GO:0005737">
    <property type="term" value="C:cytoplasm"/>
    <property type="evidence" value="ECO:0007669"/>
    <property type="project" value="TreeGrafter"/>
</dbReference>
<reference evidence="10 11" key="1">
    <citation type="submission" date="2012-08" db="EMBL/GenBank/DDBJ databases">
        <title>The Genome Sequence of Slackia piriformis YIT 12062.</title>
        <authorList>
            <consortium name="The Broad Institute Genome Sequencing Platform"/>
            <person name="Earl A."/>
            <person name="Ward D."/>
            <person name="Feldgarden M."/>
            <person name="Gevers D."/>
            <person name="Morotomi M."/>
            <person name="Walker B."/>
            <person name="Young S.K."/>
            <person name="Zeng Q."/>
            <person name="Gargeya S."/>
            <person name="Fitzgerald M."/>
            <person name="Haas B."/>
            <person name="Abouelleil A."/>
            <person name="Alvarado L."/>
            <person name="Arachchi H.M."/>
            <person name="Berlin A.M."/>
            <person name="Chapman S.B."/>
            <person name="Goldberg J."/>
            <person name="Griggs A."/>
            <person name="Gujja S."/>
            <person name="Hansen M."/>
            <person name="Howarth C."/>
            <person name="Imamovic A."/>
            <person name="Larimer J."/>
            <person name="McCowen C."/>
            <person name="Montmayeur A."/>
            <person name="Murphy C."/>
            <person name="Neiman D."/>
            <person name="Pearson M."/>
            <person name="Priest M."/>
            <person name="Roberts A."/>
            <person name="Saif S."/>
            <person name="Shea T."/>
            <person name="Sisk P."/>
            <person name="Sykes S."/>
            <person name="Wortman J."/>
            <person name="Nusbaum C."/>
            <person name="Birren B."/>
        </authorList>
    </citation>
    <scope>NUCLEOTIDE SEQUENCE [LARGE SCALE GENOMIC DNA]</scope>
    <source>
        <strain evidence="10 11">YIT 12062</strain>
    </source>
</reference>
<keyword evidence="4 8" id="KW-0028">Amino-acid biosynthesis</keyword>
<feature type="domain" description="Polymerase/histidinol phosphatase N-terminal" evidence="9">
    <location>
        <begin position="4"/>
        <end position="84"/>
    </location>
</feature>
<dbReference type="OrthoDB" id="6637113at2"/>
<comment type="pathway">
    <text evidence="1 8">Amino-acid biosynthesis; L-histidine biosynthesis; L-histidine from 5-phospho-alpha-D-ribose 1-diphosphate: step 8/9.</text>
</comment>
<dbReference type="EC" id="3.1.3.15" evidence="3 8"/>
<dbReference type="SMART" id="SM00481">
    <property type="entry name" value="POLIIIAc"/>
    <property type="match status" value="1"/>
</dbReference>
<keyword evidence="6 8" id="KW-0368">Histidine biosynthesis</keyword>
<organism evidence="10 11">
    <name type="scientific">Slackia piriformis YIT 12062</name>
    <dbReference type="NCBI Taxonomy" id="742818"/>
    <lineage>
        <taxon>Bacteria</taxon>
        <taxon>Bacillati</taxon>
        <taxon>Actinomycetota</taxon>
        <taxon>Coriobacteriia</taxon>
        <taxon>Eggerthellales</taxon>
        <taxon>Eggerthellaceae</taxon>
        <taxon>Slackia</taxon>
    </lineage>
</organism>
<dbReference type="UniPathway" id="UPA00031">
    <property type="reaction ID" value="UER00013"/>
</dbReference>
<dbReference type="Pfam" id="PF02811">
    <property type="entry name" value="PHP"/>
    <property type="match status" value="1"/>
</dbReference>
<dbReference type="eggNOG" id="COG1387">
    <property type="taxonomic scope" value="Bacteria"/>
</dbReference>
<dbReference type="InterPro" id="IPR003141">
    <property type="entry name" value="Pol/His_phosphatase_N"/>
</dbReference>
<evidence type="ECO:0000256" key="2">
    <source>
        <dbReference type="ARBA" id="ARBA00009152"/>
    </source>
</evidence>
<dbReference type="InterPro" id="IPR010140">
    <property type="entry name" value="Histidinol_P_phosphatase_HisJ"/>
</dbReference>
<dbReference type="PANTHER" id="PTHR21039:SF0">
    <property type="entry name" value="HISTIDINOL-PHOSPHATASE"/>
    <property type="match status" value="1"/>
</dbReference>
<evidence type="ECO:0000313" key="11">
    <source>
        <dbReference type="Proteomes" id="UP000006069"/>
    </source>
</evidence>
<keyword evidence="11" id="KW-1185">Reference proteome</keyword>
<gene>
    <name evidence="10" type="ORF">HMPREF9451_00445</name>
</gene>